<keyword evidence="2" id="KW-0540">Nuclease</keyword>
<evidence type="ECO:0000313" key="11">
    <source>
        <dbReference type="Proteomes" id="UP000325302"/>
    </source>
</evidence>
<feature type="domain" description="Exonuclease" evidence="9">
    <location>
        <begin position="487"/>
        <end position="657"/>
    </location>
</feature>
<dbReference type="GO" id="GO:0003677">
    <property type="term" value="F:DNA binding"/>
    <property type="evidence" value="ECO:0007669"/>
    <property type="project" value="InterPro"/>
</dbReference>
<keyword evidence="3" id="KW-0378">Hydrolase</keyword>
<dbReference type="EC" id="2.7.7.7" evidence="1"/>
<evidence type="ECO:0000259" key="9">
    <source>
        <dbReference type="SMART" id="SM00479"/>
    </source>
</evidence>
<dbReference type="Pfam" id="PF00929">
    <property type="entry name" value="RNase_T"/>
    <property type="match status" value="1"/>
</dbReference>
<keyword evidence="11" id="KW-1185">Reference proteome</keyword>
<comment type="caution">
    <text evidence="10">The sequence shown here is derived from an EMBL/GenBank/DDBJ whole genome shotgun (WGS) entry which is preliminary data.</text>
</comment>
<evidence type="ECO:0000256" key="7">
    <source>
        <dbReference type="SAM" id="Phobius"/>
    </source>
</evidence>
<dbReference type="GO" id="GO:0005829">
    <property type="term" value="C:cytosol"/>
    <property type="evidence" value="ECO:0007669"/>
    <property type="project" value="TreeGrafter"/>
</dbReference>
<evidence type="ECO:0000256" key="1">
    <source>
        <dbReference type="ARBA" id="ARBA00012417"/>
    </source>
</evidence>
<accession>A0A5A9W322</accession>
<evidence type="ECO:0000256" key="3">
    <source>
        <dbReference type="ARBA" id="ARBA00022839"/>
    </source>
</evidence>
<dbReference type="InterPro" id="IPR035965">
    <property type="entry name" value="PAS-like_dom_sf"/>
</dbReference>
<dbReference type="AlphaFoldDB" id="A0A5A9W322"/>
<evidence type="ECO:0000256" key="5">
    <source>
        <dbReference type="ARBA" id="ARBA00026073"/>
    </source>
</evidence>
<evidence type="ECO:0000256" key="6">
    <source>
        <dbReference type="ARBA" id="ARBA00049244"/>
    </source>
</evidence>
<dbReference type="Gene3D" id="3.30.420.10">
    <property type="entry name" value="Ribonuclease H-like superfamily/Ribonuclease H"/>
    <property type="match status" value="1"/>
</dbReference>
<organism evidence="10 11">
    <name type="scientific">Nitrincola tapanii</name>
    <dbReference type="NCBI Taxonomy" id="1708751"/>
    <lineage>
        <taxon>Bacteria</taxon>
        <taxon>Pseudomonadati</taxon>
        <taxon>Pseudomonadota</taxon>
        <taxon>Gammaproteobacteria</taxon>
        <taxon>Oceanospirillales</taxon>
        <taxon>Oceanospirillaceae</taxon>
        <taxon>Nitrincola</taxon>
    </lineage>
</organism>
<dbReference type="InterPro" id="IPR006054">
    <property type="entry name" value="DnaQ"/>
</dbReference>
<dbReference type="PANTHER" id="PTHR30231">
    <property type="entry name" value="DNA POLYMERASE III SUBUNIT EPSILON"/>
    <property type="match status" value="1"/>
</dbReference>
<feature type="transmembrane region" description="Helical" evidence="7">
    <location>
        <begin position="41"/>
        <end position="61"/>
    </location>
</feature>
<comment type="subunit">
    <text evidence="5">DNA polymerase III contains a core (composed of alpha, epsilon and theta chains) that associates with a tau subunit. This core dimerizes to form the POLIII' complex. PolIII' associates with the gamma complex (composed of gamma, delta, delta', psi and chi chains) and with the beta chain to form the complete DNA polymerase III complex.</text>
</comment>
<dbReference type="CDD" id="cd06127">
    <property type="entry name" value="DEDDh"/>
    <property type="match status" value="1"/>
</dbReference>
<dbReference type="InterPro" id="IPR012337">
    <property type="entry name" value="RNaseH-like_sf"/>
</dbReference>
<keyword evidence="7" id="KW-1133">Transmembrane helix</keyword>
<dbReference type="PANTHER" id="PTHR30231:SF41">
    <property type="entry name" value="DNA POLYMERASE III SUBUNIT EPSILON"/>
    <property type="match status" value="1"/>
</dbReference>
<dbReference type="SMART" id="SM00479">
    <property type="entry name" value="EXOIII"/>
    <property type="match status" value="1"/>
</dbReference>
<dbReference type="Pfam" id="PF08448">
    <property type="entry name" value="PAS_4"/>
    <property type="match status" value="1"/>
</dbReference>
<comment type="catalytic activity">
    <reaction evidence="6">
        <text>DNA(n) + a 2'-deoxyribonucleoside 5'-triphosphate = DNA(n+1) + diphosphate</text>
        <dbReference type="Rhea" id="RHEA:22508"/>
        <dbReference type="Rhea" id="RHEA-COMP:17339"/>
        <dbReference type="Rhea" id="RHEA-COMP:17340"/>
        <dbReference type="ChEBI" id="CHEBI:33019"/>
        <dbReference type="ChEBI" id="CHEBI:61560"/>
        <dbReference type="ChEBI" id="CHEBI:173112"/>
        <dbReference type="EC" id="2.7.7.7"/>
    </reaction>
</comment>
<evidence type="ECO:0000259" key="8">
    <source>
        <dbReference type="SMART" id="SM00091"/>
    </source>
</evidence>
<proteinExistence type="predicted"/>
<feature type="domain" description="PAS" evidence="8">
    <location>
        <begin position="132"/>
        <end position="199"/>
    </location>
</feature>
<keyword evidence="7" id="KW-0472">Membrane</keyword>
<dbReference type="OrthoDB" id="9803913at2"/>
<dbReference type="InterPro" id="IPR000014">
    <property type="entry name" value="PAS"/>
</dbReference>
<dbReference type="FunFam" id="3.30.420.10:FF:000045">
    <property type="entry name" value="3'-5' exonuclease DinG"/>
    <property type="match status" value="1"/>
</dbReference>
<dbReference type="SUPFAM" id="SSF55785">
    <property type="entry name" value="PYP-like sensor domain (PAS domain)"/>
    <property type="match status" value="1"/>
</dbReference>
<protein>
    <recommendedName>
        <fullName evidence="1">DNA-directed DNA polymerase</fullName>
        <ecNumber evidence="1">2.7.7.7</ecNumber>
    </recommendedName>
</protein>
<dbReference type="InterPro" id="IPR036397">
    <property type="entry name" value="RNaseH_sf"/>
</dbReference>
<evidence type="ECO:0000313" key="10">
    <source>
        <dbReference type="EMBL" id="KAA0875146.1"/>
    </source>
</evidence>
<dbReference type="GO" id="GO:0008408">
    <property type="term" value="F:3'-5' exonuclease activity"/>
    <property type="evidence" value="ECO:0007669"/>
    <property type="project" value="TreeGrafter"/>
</dbReference>
<keyword evidence="7" id="KW-0812">Transmembrane</keyword>
<feature type="transmembrane region" description="Helical" evidence="7">
    <location>
        <begin position="7"/>
        <end position="29"/>
    </location>
</feature>
<dbReference type="InterPro" id="IPR013656">
    <property type="entry name" value="PAS_4"/>
</dbReference>
<keyword evidence="3" id="KW-0269">Exonuclease</keyword>
<dbReference type="GO" id="GO:0045004">
    <property type="term" value="P:DNA replication proofreading"/>
    <property type="evidence" value="ECO:0007669"/>
    <property type="project" value="TreeGrafter"/>
</dbReference>
<dbReference type="GO" id="GO:0003887">
    <property type="term" value="F:DNA-directed DNA polymerase activity"/>
    <property type="evidence" value="ECO:0007669"/>
    <property type="project" value="UniProtKB-EC"/>
</dbReference>
<reference evidence="10 11" key="1">
    <citation type="submission" date="2019-03" db="EMBL/GenBank/DDBJ databases">
        <title>Nitrincola sp. nov. isolated from an Indian soda lake.</title>
        <authorList>
            <person name="Joshi A."/>
            <person name="Thite S.V."/>
            <person name="Joseph N."/>
            <person name="Dhotre D."/>
            <person name="Moorthy M."/>
            <person name="Shouche Y.S."/>
        </authorList>
    </citation>
    <scope>NUCLEOTIDE SEQUENCE [LARGE SCALE GENOMIC DNA]</scope>
    <source>
        <strain evidence="10 11">MEB193</strain>
    </source>
</reference>
<name>A0A5A9W322_9GAMM</name>
<comment type="function">
    <text evidence="4">DNA polymerase III is a complex, multichain enzyme responsible for most of the replicative synthesis in bacteria. The epsilon subunit contain the editing function and is a proofreading 3'-5' exonuclease.</text>
</comment>
<dbReference type="RefSeq" id="WP_149390726.1">
    <property type="nucleotide sequence ID" value="NZ_SMRS01000004.1"/>
</dbReference>
<dbReference type="SMART" id="SM00091">
    <property type="entry name" value="PAS"/>
    <property type="match status" value="1"/>
</dbReference>
<sequence length="679" mass="76235">MPKRQTLLGLWLLTCGLSLLLVLTLALWLESQLLLTTELRLVIWALAALPPLTLLLLGWVLEQRLLGPLRRLQIQCARLAANPDARDDFPPEGWLSSLKPDLDRLRGGWREDREKLQDAREAGARDAARIRHELEAVLRVLDTPLLLCDSHQRVLMLNPAAEQLFAGHPALGLGRHLQQLLPLPNLTDTLKRLPQDGSPRQLLVHFQERWLRCQIRRVRATQGEALLTLEDTTDSHSAMQRWRQPLSELLPRLRGHTANLVTTADALSSADATSPIRQRLEDAVHQESQNLSELISQLGRLLESAQLDQGRLTDTWSNDLINALAERYDPDTLALTAIGIPTWFRADSPIFLAMLERLLPEIQRLTATHQLDVETCLGNRRVYLDFIWAGQPISQQTLNELRHLPISEQPLAPRMDDVLQQHNSDWWCLPDQDHVHARLRLPLPVSERFTQPPGPARTERPEFHDFSIADLPPPDKALADLPLKQLDMVVFDTETTGLKLRSGDSIISIGACRILQGRLLANERFEQLVNPGRPIPPESTQIHGLTDLDVQKSPPLTIVLPRFRSFVGQAILVAHNAAFDLLALNQQAQEAGVTFNMPVLDTLLLSRAIDPDFEGHGLDALAERFQIQIPQGLRHTALGDAQATAELLLYLLPRLEARGITTLDEALKLQAQMEPIQVG</sequence>
<dbReference type="InterPro" id="IPR013520">
    <property type="entry name" value="Ribonucl_H"/>
</dbReference>
<dbReference type="SUPFAM" id="SSF53098">
    <property type="entry name" value="Ribonuclease H-like"/>
    <property type="match status" value="1"/>
</dbReference>
<dbReference type="NCBIfam" id="TIGR00573">
    <property type="entry name" value="dnaq"/>
    <property type="match status" value="1"/>
</dbReference>
<evidence type="ECO:0000256" key="4">
    <source>
        <dbReference type="ARBA" id="ARBA00025483"/>
    </source>
</evidence>
<dbReference type="EMBL" id="SMRS01000004">
    <property type="protein sequence ID" value="KAA0875146.1"/>
    <property type="molecule type" value="Genomic_DNA"/>
</dbReference>
<dbReference type="Proteomes" id="UP000325302">
    <property type="component" value="Unassembled WGS sequence"/>
</dbReference>
<gene>
    <name evidence="10" type="ORF">E1H14_06920</name>
</gene>
<evidence type="ECO:0000256" key="2">
    <source>
        <dbReference type="ARBA" id="ARBA00022722"/>
    </source>
</evidence>
<dbReference type="Gene3D" id="3.30.450.20">
    <property type="entry name" value="PAS domain"/>
    <property type="match status" value="1"/>
</dbReference>